<organism evidence="2 3">
    <name type="scientific">Vibrio renipiscarius</name>
    <dbReference type="NCBI Taxonomy" id="1461322"/>
    <lineage>
        <taxon>Bacteria</taxon>
        <taxon>Pseudomonadati</taxon>
        <taxon>Pseudomonadota</taxon>
        <taxon>Gammaproteobacteria</taxon>
        <taxon>Vibrionales</taxon>
        <taxon>Vibrionaceae</taxon>
        <taxon>Vibrio</taxon>
    </lineage>
</organism>
<keyword evidence="3" id="KW-1185">Reference proteome</keyword>
<evidence type="ECO:0000313" key="2">
    <source>
        <dbReference type="EMBL" id="KII81188.1"/>
    </source>
</evidence>
<evidence type="ECO:0000313" key="3">
    <source>
        <dbReference type="Proteomes" id="UP000031672"/>
    </source>
</evidence>
<dbReference type="Pfam" id="PF00535">
    <property type="entry name" value="Glycos_transf_2"/>
    <property type="match status" value="1"/>
</dbReference>
<sequence length="293" mass="33669">MISVTVVVPIYNKEAYIKSLVETINSQSKFPSEVIFIDDASTDNSLKILKSMDLGCNFRIIENRVNLGVSKSRNIGVSLSKNEIICLLDSDDYFEADYLCSMYKSMLKLNCDLLGSSYAFDVDGDVKTAKTIDCNVNEVRPVSLKDFYKVSLIYNLPFTCSSVFLNREKFLSLGGFPLGIAMGEDQVLWTKFLTEGRCYFMNKSKAYYRLNVDNSACDKKLPVGWLDYLPLLQRESSIYYDLYIMKLVFYHAIFIFDNRLNVDYKVITKLVSRWYVRIPLILGVKALRFFKKG</sequence>
<accession>A0A0C2KG58</accession>
<dbReference type="CDD" id="cd00761">
    <property type="entry name" value="Glyco_tranf_GTA_type"/>
    <property type="match status" value="1"/>
</dbReference>
<dbReference type="SUPFAM" id="SSF53448">
    <property type="entry name" value="Nucleotide-diphospho-sugar transferases"/>
    <property type="match status" value="1"/>
</dbReference>
<protein>
    <recommendedName>
        <fullName evidence="1">Glycosyltransferase 2-like domain-containing protein</fullName>
    </recommendedName>
</protein>
<dbReference type="Proteomes" id="UP000031672">
    <property type="component" value="Unassembled WGS sequence"/>
</dbReference>
<name>A0A0C2KG58_9VIBR</name>
<comment type="caution">
    <text evidence="2">The sequence shown here is derived from an EMBL/GenBank/DDBJ whole genome shotgun (WGS) entry which is preliminary data.</text>
</comment>
<gene>
    <name evidence="2" type="ORF">OJ16_02760</name>
</gene>
<dbReference type="AlphaFoldDB" id="A0A0C2KG58"/>
<dbReference type="InterPro" id="IPR001173">
    <property type="entry name" value="Glyco_trans_2-like"/>
</dbReference>
<dbReference type="RefSeq" id="WP_040987224.1">
    <property type="nucleotide sequence ID" value="NZ_JTKH01000005.1"/>
</dbReference>
<dbReference type="GO" id="GO:0016758">
    <property type="term" value="F:hexosyltransferase activity"/>
    <property type="evidence" value="ECO:0007669"/>
    <property type="project" value="UniProtKB-ARBA"/>
</dbReference>
<dbReference type="STRING" id="1461322.OJ16_02760"/>
<reference evidence="2 3" key="1">
    <citation type="submission" date="2014-11" db="EMBL/GenBank/DDBJ databases">
        <title>Draft Genome Sequence of Vibrio piscirenalis strains CECT 8603T and CECT 8604, two marine Gammaproteobacterium isolated from cultured gilthead sea bream (Sparus aurata).</title>
        <authorList>
            <person name="Arahal D.R."/>
            <person name="Rodrigo-Torres L."/>
            <person name="Lucena T."/>
            <person name="Pujalte M.J."/>
        </authorList>
    </citation>
    <scope>NUCLEOTIDE SEQUENCE [LARGE SCALE GENOMIC DNA]</scope>
    <source>
        <strain evidence="2 3">DCR 1-4-2</strain>
    </source>
</reference>
<dbReference type="InterPro" id="IPR029044">
    <property type="entry name" value="Nucleotide-diphossugar_trans"/>
</dbReference>
<dbReference type="PANTHER" id="PTHR22916">
    <property type="entry name" value="GLYCOSYLTRANSFERASE"/>
    <property type="match status" value="1"/>
</dbReference>
<proteinExistence type="predicted"/>
<dbReference type="EMBL" id="JTKH01000005">
    <property type="protein sequence ID" value="KII81188.1"/>
    <property type="molecule type" value="Genomic_DNA"/>
</dbReference>
<accession>A0A0C2NZX1</accession>
<dbReference type="Gene3D" id="3.90.550.10">
    <property type="entry name" value="Spore Coat Polysaccharide Biosynthesis Protein SpsA, Chain A"/>
    <property type="match status" value="1"/>
</dbReference>
<dbReference type="OrthoDB" id="9802649at2"/>
<evidence type="ECO:0000259" key="1">
    <source>
        <dbReference type="Pfam" id="PF00535"/>
    </source>
</evidence>
<feature type="domain" description="Glycosyltransferase 2-like" evidence="1">
    <location>
        <begin position="5"/>
        <end position="170"/>
    </location>
</feature>
<dbReference type="PANTHER" id="PTHR22916:SF3">
    <property type="entry name" value="UDP-GLCNAC:BETAGAL BETA-1,3-N-ACETYLGLUCOSAMINYLTRANSFERASE-LIKE PROTEIN 1"/>
    <property type="match status" value="1"/>
</dbReference>